<dbReference type="OrthoDB" id="324952at2759"/>
<dbReference type="Proteomes" id="UP000187209">
    <property type="component" value="Unassembled WGS sequence"/>
</dbReference>
<keyword evidence="2" id="KW-1185">Reference proteome</keyword>
<comment type="caution">
    <text evidence="1">The sequence shown here is derived from an EMBL/GenBank/DDBJ whole genome shotgun (WGS) entry which is preliminary data.</text>
</comment>
<name>A0A1R2B145_9CILI</name>
<organism evidence="1 2">
    <name type="scientific">Stentor coeruleus</name>
    <dbReference type="NCBI Taxonomy" id="5963"/>
    <lineage>
        <taxon>Eukaryota</taxon>
        <taxon>Sar</taxon>
        <taxon>Alveolata</taxon>
        <taxon>Ciliophora</taxon>
        <taxon>Postciliodesmatophora</taxon>
        <taxon>Heterotrichea</taxon>
        <taxon>Heterotrichida</taxon>
        <taxon>Stentoridae</taxon>
        <taxon>Stentor</taxon>
    </lineage>
</organism>
<gene>
    <name evidence="1" type="ORF">SteCoe_31509</name>
</gene>
<evidence type="ECO:0000313" key="2">
    <source>
        <dbReference type="Proteomes" id="UP000187209"/>
    </source>
</evidence>
<sequence length="186" mass="21373">MIRAKKGFKISKQLGTFVSKVSEERPISSSTSKTINSFLEEIDYNYDIDSSIRNDIESKFKKSAVNAKYRFPRSSVGESQGLPKLKIERRHLTEIESVLIDGKRWKSKVEKRPSRKVSISGKHKILSLSKRPQEREKKLPMCSVTPSPYVTVLKNKDIVANEYKRSTPSPALRNNAFTSRHERNIF</sequence>
<dbReference type="AlphaFoldDB" id="A0A1R2B145"/>
<evidence type="ECO:0000313" key="1">
    <source>
        <dbReference type="EMBL" id="OMJ70512.1"/>
    </source>
</evidence>
<proteinExistence type="predicted"/>
<reference evidence="1 2" key="1">
    <citation type="submission" date="2016-11" db="EMBL/GenBank/DDBJ databases">
        <title>The macronuclear genome of Stentor coeruleus: a giant cell with tiny introns.</title>
        <authorList>
            <person name="Slabodnick M."/>
            <person name="Ruby J.G."/>
            <person name="Reiff S.B."/>
            <person name="Swart E.C."/>
            <person name="Gosai S."/>
            <person name="Prabakaran S."/>
            <person name="Witkowska E."/>
            <person name="Larue G.E."/>
            <person name="Fisher S."/>
            <person name="Freeman R.M."/>
            <person name="Gunawardena J."/>
            <person name="Chu W."/>
            <person name="Stover N.A."/>
            <person name="Gregory B.D."/>
            <person name="Nowacki M."/>
            <person name="Derisi J."/>
            <person name="Roy S.W."/>
            <person name="Marshall W.F."/>
            <person name="Sood P."/>
        </authorList>
    </citation>
    <scope>NUCLEOTIDE SEQUENCE [LARGE SCALE GENOMIC DNA]</scope>
    <source>
        <strain evidence="1">WM001</strain>
    </source>
</reference>
<dbReference type="EMBL" id="MPUH01001081">
    <property type="protein sequence ID" value="OMJ70512.1"/>
    <property type="molecule type" value="Genomic_DNA"/>
</dbReference>
<protein>
    <submittedName>
        <fullName evidence="1">Uncharacterized protein</fullName>
    </submittedName>
</protein>
<accession>A0A1R2B145</accession>